<feature type="domain" description="RCK C-terminal" evidence="6">
    <location>
        <begin position="137"/>
        <end position="219"/>
    </location>
</feature>
<dbReference type="Pfam" id="PF02254">
    <property type="entry name" value="TrkA_N"/>
    <property type="match status" value="1"/>
</dbReference>
<dbReference type="InterPro" id="IPR050721">
    <property type="entry name" value="Trk_Ktr_HKT_K-transport"/>
</dbReference>
<feature type="domain" description="RCK N-terminal" evidence="5">
    <location>
        <begin position="1"/>
        <end position="118"/>
    </location>
</feature>
<dbReference type="InterPro" id="IPR006036">
    <property type="entry name" value="K_uptake_TrkA"/>
</dbReference>
<evidence type="ECO:0000259" key="5">
    <source>
        <dbReference type="PROSITE" id="PS51201"/>
    </source>
</evidence>
<dbReference type="PRINTS" id="PR00335">
    <property type="entry name" value="KUPTAKETRKA"/>
</dbReference>
<evidence type="ECO:0000313" key="7">
    <source>
        <dbReference type="EMBL" id="GAA1988252.1"/>
    </source>
</evidence>
<evidence type="ECO:0000256" key="3">
    <source>
        <dbReference type="ARBA" id="ARBA00022958"/>
    </source>
</evidence>
<dbReference type="InterPro" id="IPR003148">
    <property type="entry name" value="RCK_N"/>
</dbReference>
<sequence length="227" mass="24267">MHIVILGCGRVGSTLAHTLEDMGHTVAVIDRDPEAFRRLRSSTAKTAVHGIGHDRDVLITAGIAGADAFAAVSSGDNSNIIAARVAREMFGVEHVVARIYDPRRAEVYQRLGIPTVGTVRWTADTVLRRLIPGSAGLDVGPLWRDPSGTVLMTEAPLSATWVGQRVEQLEAALPLRVAYLSRGGEILLPRGDETLRAGDVLHVLARAADIDALQARLGAHESHDQGV</sequence>
<keyword evidence="2" id="KW-0813">Transport</keyword>
<gene>
    <name evidence="7" type="ORF">GCM10009799_12380</name>
</gene>
<reference evidence="7 8" key="1">
    <citation type="journal article" date="2019" name="Int. J. Syst. Evol. Microbiol.">
        <title>The Global Catalogue of Microorganisms (GCM) 10K type strain sequencing project: providing services to taxonomists for standard genome sequencing and annotation.</title>
        <authorList>
            <consortium name="The Broad Institute Genomics Platform"/>
            <consortium name="The Broad Institute Genome Sequencing Center for Infectious Disease"/>
            <person name="Wu L."/>
            <person name="Ma J."/>
        </authorList>
    </citation>
    <scope>NUCLEOTIDE SEQUENCE [LARGE SCALE GENOMIC DNA]</scope>
    <source>
        <strain evidence="7 8">JCM 15313</strain>
    </source>
</reference>
<keyword evidence="2" id="KW-0406">Ion transport</keyword>
<name>A0ABN2SKJ3_9ACTN</name>
<dbReference type="RefSeq" id="WP_344099992.1">
    <property type="nucleotide sequence ID" value="NZ_BAAAPC010000004.1"/>
</dbReference>
<dbReference type="Pfam" id="PF02080">
    <property type="entry name" value="TrkA_C"/>
    <property type="match status" value="1"/>
</dbReference>
<dbReference type="EMBL" id="BAAAPC010000004">
    <property type="protein sequence ID" value="GAA1988252.1"/>
    <property type="molecule type" value="Genomic_DNA"/>
</dbReference>
<evidence type="ECO:0000256" key="4">
    <source>
        <dbReference type="ARBA" id="ARBA00023027"/>
    </source>
</evidence>
<dbReference type="InterPro" id="IPR036291">
    <property type="entry name" value="NAD(P)-bd_dom_sf"/>
</dbReference>
<dbReference type="Gene3D" id="3.40.50.720">
    <property type="entry name" value="NAD(P)-binding Rossmann-like Domain"/>
    <property type="match status" value="1"/>
</dbReference>
<comment type="caution">
    <text evidence="7">The sequence shown here is derived from an EMBL/GenBank/DDBJ whole genome shotgun (WGS) entry which is preliminary data.</text>
</comment>
<protein>
    <recommendedName>
        <fullName evidence="1">Trk system potassium uptake protein TrkA</fullName>
    </recommendedName>
</protein>
<dbReference type="InterPro" id="IPR036721">
    <property type="entry name" value="RCK_C_sf"/>
</dbReference>
<dbReference type="SUPFAM" id="SSF116726">
    <property type="entry name" value="TrkA C-terminal domain-like"/>
    <property type="match status" value="1"/>
</dbReference>
<keyword evidence="8" id="KW-1185">Reference proteome</keyword>
<dbReference type="InterPro" id="IPR006037">
    <property type="entry name" value="RCK_C"/>
</dbReference>
<keyword evidence="3" id="KW-0630">Potassium</keyword>
<keyword evidence="4" id="KW-0520">NAD</keyword>
<proteinExistence type="predicted"/>
<dbReference type="PANTHER" id="PTHR43833">
    <property type="entry name" value="POTASSIUM CHANNEL PROTEIN 2-RELATED-RELATED"/>
    <property type="match status" value="1"/>
</dbReference>
<dbReference type="Proteomes" id="UP001501585">
    <property type="component" value="Unassembled WGS sequence"/>
</dbReference>
<dbReference type="PROSITE" id="PS51201">
    <property type="entry name" value="RCK_N"/>
    <property type="match status" value="1"/>
</dbReference>
<accession>A0ABN2SKJ3</accession>
<dbReference type="SUPFAM" id="SSF51735">
    <property type="entry name" value="NAD(P)-binding Rossmann-fold domains"/>
    <property type="match status" value="1"/>
</dbReference>
<evidence type="ECO:0000256" key="2">
    <source>
        <dbReference type="ARBA" id="ARBA00022538"/>
    </source>
</evidence>
<keyword evidence="2" id="KW-0633">Potassium transport</keyword>
<evidence type="ECO:0000259" key="6">
    <source>
        <dbReference type="PROSITE" id="PS51202"/>
    </source>
</evidence>
<dbReference type="Gene3D" id="3.30.70.1450">
    <property type="entry name" value="Regulator of K+ conductance, C-terminal domain"/>
    <property type="match status" value="1"/>
</dbReference>
<evidence type="ECO:0000313" key="8">
    <source>
        <dbReference type="Proteomes" id="UP001501585"/>
    </source>
</evidence>
<dbReference type="PANTHER" id="PTHR43833:SF8">
    <property type="entry name" value="TRK SYSTEM POTASSIUM UPTAKE PROTEIN TRKA"/>
    <property type="match status" value="1"/>
</dbReference>
<evidence type="ECO:0000256" key="1">
    <source>
        <dbReference type="ARBA" id="ARBA00017378"/>
    </source>
</evidence>
<organism evidence="7 8">
    <name type="scientific">Nocardiopsis rhodophaea</name>
    <dbReference type="NCBI Taxonomy" id="280238"/>
    <lineage>
        <taxon>Bacteria</taxon>
        <taxon>Bacillati</taxon>
        <taxon>Actinomycetota</taxon>
        <taxon>Actinomycetes</taxon>
        <taxon>Streptosporangiales</taxon>
        <taxon>Nocardiopsidaceae</taxon>
        <taxon>Nocardiopsis</taxon>
    </lineage>
</organism>
<dbReference type="PROSITE" id="PS51202">
    <property type="entry name" value="RCK_C"/>
    <property type="match status" value="1"/>
</dbReference>